<dbReference type="OMA" id="CPIHRVE"/>
<keyword evidence="4" id="KW-0949">S-adenosyl-L-methionine</keyword>
<dbReference type="CTD" id="20237002"/>
<evidence type="ECO:0000256" key="4">
    <source>
        <dbReference type="ARBA" id="ARBA00022691"/>
    </source>
</evidence>
<dbReference type="GO" id="GO:0006355">
    <property type="term" value="P:regulation of DNA-templated transcription"/>
    <property type="evidence" value="ECO:0007669"/>
    <property type="project" value="InterPro"/>
</dbReference>
<dbReference type="PANTHER" id="PTHR16515">
    <property type="entry name" value="PR DOMAIN ZINC FINGER PROTEIN"/>
    <property type="match status" value="1"/>
</dbReference>
<dbReference type="InterPro" id="IPR036236">
    <property type="entry name" value="Znf_C2H2_sf"/>
</dbReference>
<organism evidence="17 18">
    <name type="scientific">Lottia gigantea</name>
    <name type="common">Giant owl limpet</name>
    <dbReference type="NCBI Taxonomy" id="225164"/>
    <lineage>
        <taxon>Eukaryota</taxon>
        <taxon>Metazoa</taxon>
        <taxon>Spiralia</taxon>
        <taxon>Lophotrochozoa</taxon>
        <taxon>Mollusca</taxon>
        <taxon>Gastropoda</taxon>
        <taxon>Patellogastropoda</taxon>
        <taxon>Lottioidea</taxon>
        <taxon>Lottiidae</taxon>
        <taxon>Lottia</taxon>
    </lineage>
</organism>
<dbReference type="GO" id="GO:0032259">
    <property type="term" value="P:methylation"/>
    <property type="evidence" value="ECO:0007669"/>
    <property type="project" value="UniProtKB-KW"/>
</dbReference>
<feature type="domain" description="C2H2-type" evidence="14">
    <location>
        <begin position="484"/>
        <end position="511"/>
    </location>
</feature>
<evidence type="ECO:0000256" key="5">
    <source>
        <dbReference type="ARBA" id="ARBA00022723"/>
    </source>
</evidence>
<keyword evidence="10" id="KW-0804">Transcription</keyword>
<keyword evidence="9" id="KW-0805">Transcription regulation</keyword>
<evidence type="ECO:0000259" key="14">
    <source>
        <dbReference type="PROSITE" id="PS50157"/>
    </source>
</evidence>
<keyword evidence="11" id="KW-0539">Nucleus</keyword>
<evidence type="ECO:0000256" key="11">
    <source>
        <dbReference type="ARBA" id="ARBA00023242"/>
    </source>
</evidence>
<dbReference type="RefSeq" id="XP_009045324.1">
    <property type="nucleotide sequence ID" value="XM_009047076.1"/>
</dbReference>
<dbReference type="CDD" id="cd19193">
    <property type="entry name" value="PR-SET_PRDM7_9"/>
    <property type="match status" value="1"/>
</dbReference>
<dbReference type="KEGG" id="lgi:LOTGIDRAFT_156439"/>
<proteinExistence type="predicted"/>
<dbReference type="EMBL" id="KB199905">
    <property type="protein sequence ID" value="ESP03842.1"/>
    <property type="molecule type" value="Genomic_DNA"/>
</dbReference>
<keyword evidence="5" id="KW-0479">Metal-binding</keyword>
<dbReference type="GO" id="GO:0008270">
    <property type="term" value="F:zinc ion binding"/>
    <property type="evidence" value="ECO:0007669"/>
    <property type="project" value="UniProtKB-KW"/>
</dbReference>
<dbReference type="SMART" id="SM00317">
    <property type="entry name" value="SET"/>
    <property type="match status" value="1"/>
</dbReference>
<dbReference type="PANTHER" id="PTHR16515:SF49">
    <property type="entry name" value="GASTRULA ZINC FINGER PROTEIN XLCGF49.1-LIKE-RELATED"/>
    <property type="match status" value="1"/>
</dbReference>
<name>V4BDP4_LOTGI</name>
<feature type="region of interest" description="Disordered" evidence="13">
    <location>
        <begin position="68"/>
        <end position="99"/>
    </location>
</feature>
<dbReference type="SUPFAM" id="SSF82199">
    <property type="entry name" value="SET domain"/>
    <property type="match status" value="1"/>
</dbReference>
<keyword evidence="7 12" id="KW-0863">Zinc-finger</keyword>
<evidence type="ECO:0000313" key="17">
    <source>
        <dbReference type="EMBL" id="ESP03842.1"/>
    </source>
</evidence>
<dbReference type="InterPro" id="IPR050331">
    <property type="entry name" value="Zinc_finger"/>
</dbReference>
<dbReference type="Gene3D" id="2.170.270.10">
    <property type="entry name" value="SET domain"/>
    <property type="match status" value="1"/>
</dbReference>
<evidence type="ECO:0000259" key="16">
    <source>
        <dbReference type="PROSITE" id="PS50806"/>
    </source>
</evidence>
<dbReference type="PROSITE" id="PS50806">
    <property type="entry name" value="KRAB_RELATED"/>
    <property type="match status" value="1"/>
</dbReference>
<sequence length="522" mass="60102">MGASKFGQKQLDFKSKQIPNEVDSFFTKKQLEEMSDYEKNRYKNLRENYEMMVLMGLPVKKPGFMTAKWKRKKSVEDSESEKESDEEWTPNKSSKKKAKNCKLVPRFHVPFKTTSSTATSTVPIKTEVKMPRKRRIISCNVNIPTDSGKKVKKDVKSKPEPRYPLRKRDTCNYMNIEVPDDDEFLYCEECNMEYGGDCPVHGSYNIIENKQVEESVSQKDKNRCYLTAPDCIEIKESSIPNAGLGTFASITIPNRSRFGPYGGDIIKDTETAHNSGYCWQIYQEGKHHHFVDAKNPATSNWMRFVNCARTESEQNVTAYQYCGEIYYRTFKEIPPGSEILVWYGNEYGADLGINRPLWSKSTFVAYHENMKKGNKFSTFPWRLNGAKPAIEDVYPCSFCQMSLAVPNLLLKHLYSRHYDTINIKKLRTLLNGDLKSIHHLSKIQSQQVLELIQNDDDLDSKISLNICKENILPLPTKHTGEKPYKCNVCSFSCNQACNLQTHMRTHTGEKPYKCDVCSYSCK</sequence>
<dbReference type="InterPro" id="IPR001214">
    <property type="entry name" value="SET_dom"/>
</dbReference>
<reference evidence="17 18" key="1">
    <citation type="journal article" date="2013" name="Nature">
        <title>Insights into bilaterian evolution from three spiralian genomes.</title>
        <authorList>
            <person name="Simakov O."/>
            <person name="Marletaz F."/>
            <person name="Cho S.J."/>
            <person name="Edsinger-Gonzales E."/>
            <person name="Havlak P."/>
            <person name="Hellsten U."/>
            <person name="Kuo D.H."/>
            <person name="Larsson T."/>
            <person name="Lv J."/>
            <person name="Arendt D."/>
            <person name="Savage R."/>
            <person name="Osoegawa K."/>
            <person name="de Jong P."/>
            <person name="Grimwood J."/>
            <person name="Chapman J.A."/>
            <person name="Shapiro H."/>
            <person name="Aerts A."/>
            <person name="Otillar R.P."/>
            <person name="Terry A.Y."/>
            <person name="Boore J.L."/>
            <person name="Grigoriev I.V."/>
            <person name="Lindberg D.R."/>
            <person name="Seaver E.C."/>
            <person name="Weisblat D.A."/>
            <person name="Putnam N.H."/>
            <person name="Rokhsar D.S."/>
        </authorList>
    </citation>
    <scope>NUCLEOTIDE SEQUENCE [LARGE SCALE GENOMIC DNA]</scope>
</reference>
<dbReference type="PROSITE" id="PS00028">
    <property type="entry name" value="ZINC_FINGER_C2H2_1"/>
    <property type="match status" value="2"/>
</dbReference>
<feature type="domain" description="KRAB-related" evidence="16">
    <location>
        <begin position="14"/>
        <end position="77"/>
    </location>
</feature>
<keyword evidence="18" id="KW-1185">Reference proteome</keyword>
<dbReference type="GO" id="GO:0005634">
    <property type="term" value="C:nucleus"/>
    <property type="evidence" value="ECO:0007669"/>
    <property type="project" value="UniProtKB-SubCell"/>
</dbReference>
<feature type="domain" description="SET" evidence="15">
    <location>
        <begin position="230"/>
        <end position="344"/>
    </location>
</feature>
<evidence type="ECO:0000256" key="8">
    <source>
        <dbReference type="ARBA" id="ARBA00022833"/>
    </source>
</evidence>
<evidence type="ECO:0000313" key="18">
    <source>
        <dbReference type="Proteomes" id="UP000030746"/>
    </source>
</evidence>
<dbReference type="Proteomes" id="UP000030746">
    <property type="component" value="Unassembled WGS sequence"/>
</dbReference>
<keyword evidence="6" id="KW-0677">Repeat</keyword>
<feature type="compositionally biased region" description="Acidic residues" evidence="13">
    <location>
        <begin position="77"/>
        <end position="88"/>
    </location>
</feature>
<evidence type="ECO:0000256" key="9">
    <source>
        <dbReference type="ARBA" id="ARBA00023015"/>
    </source>
</evidence>
<evidence type="ECO:0000259" key="15">
    <source>
        <dbReference type="PROSITE" id="PS50280"/>
    </source>
</evidence>
<dbReference type="PROSITE" id="PS50157">
    <property type="entry name" value="ZINC_FINGER_C2H2_2"/>
    <property type="match status" value="1"/>
</dbReference>
<evidence type="ECO:0000256" key="3">
    <source>
        <dbReference type="ARBA" id="ARBA00022679"/>
    </source>
</evidence>
<accession>V4BDP4</accession>
<evidence type="ECO:0000256" key="2">
    <source>
        <dbReference type="ARBA" id="ARBA00022603"/>
    </source>
</evidence>
<dbReference type="SUPFAM" id="SSF57667">
    <property type="entry name" value="beta-beta-alpha zinc fingers"/>
    <property type="match status" value="1"/>
</dbReference>
<feature type="non-terminal residue" evidence="17">
    <location>
        <position position="522"/>
    </location>
</feature>
<evidence type="ECO:0000256" key="6">
    <source>
        <dbReference type="ARBA" id="ARBA00022737"/>
    </source>
</evidence>
<comment type="subcellular location">
    <subcellularLocation>
        <location evidence="1">Nucleus</location>
    </subcellularLocation>
</comment>
<dbReference type="SMART" id="SM00355">
    <property type="entry name" value="ZnF_C2H2"/>
    <property type="match status" value="2"/>
</dbReference>
<dbReference type="Gene3D" id="3.30.160.60">
    <property type="entry name" value="Classic Zinc Finger"/>
    <property type="match status" value="2"/>
</dbReference>
<dbReference type="Pfam" id="PF21549">
    <property type="entry name" value="PRDM2_PR"/>
    <property type="match status" value="1"/>
</dbReference>
<dbReference type="InterPro" id="IPR013087">
    <property type="entry name" value="Znf_C2H2_type"/>
</dbReference>
<evidence type="ECO:0000256" key="7">
    <source>
        <dbReference type="ARBA" id="ARBA00022771"/>
    </source>
</evidence>
<dbReference type="InterPro" id="IPR044417">
    <property type="entry name" value="PRDM7_9_PR-SET"/>
</dbReference>
<dbReference type="InterPro" id="IPR003655">
    <property type="entry name" value="aKRAB"/>
</dbReference>
<keyword evidence="8" id="KW-0862">Zinc</keyword>
<keyword evidence="3" id="KW-0808">Transferase</keyword>
<dbReference type="OrthoDB" id="9439254at2759"/>
<keyword evidence="2" id="KW-0489">Methyltransferase</keyword>
<evidence type="ECO:0000256" key="1">
    <source>
        <dbReference type="ARBA" id="ARBA00004123"/>
    </source>
</evidence>
<dbReference type="AlphaFoldDB" id="V4BDP4"/>
<dbReference type="GeneID" id="20237002"/>
<evidence type="ECO:0000256" key="13">
    <source>
        <dbReference type="SAM" id="MobiDB-lite"/>
    </source>
</evidence>
<gene>
    <name evidence="17" type="ORF">LOTGIDRAFT_156439</name>
</gene>
<dbReference type="GO" id="GO:0042054">
    <property type="term" value="F:histone methyltransferase activity"/>
    <property type="evidence" value="ECO:0007669"/>
    <property type="project" value="InterPro"/>
</dbReference>
<dbReference type="STRING" id="225164.V4BDP4"/>
<protein>
    <recommendedName>
        <fullName evidence="19">Histone-lysine N-methyltransferase PRDM9</fullName>
    </recommendedName>
</protein>
<dbReference type="FunFam" id="3.30.160.60:FF:002452">
    <property type="entry name" value="zinc finger protein 142 isoform X4"/>
    <property type="match status" value="1"/>
</dbReference>
<dbReference type="InterPro" id="IPR046341">
    <property type="entry name" value="SET_dom_sf"/>
</dbReference>
<evidence type="ECO:0008006" key="19">
    <source>
        <dbReference type="Google" id="ProtNLM"/>
    </source>
</evidence>
<dbReference type="HOGENOM" id="CLU_002678_32_0_1"/>
<evidence type="ECO:0000256" key="12">
    <source>
        <dbReference type="PROSITE-ProRule" id="PRU00042"/>
    </source>
</evidence>
<evidence type="ECO:0000256" key="10">
    <source>
        <dbReference type="ARBA" id="ARBA00023163"/>
    </source>
</evidence>
<dbReference type="PROSITE" id="PS50280">
    <property type="entry name" value="SET"/>
    <property type="match status" value="1"/>
</dbReference>